<comment type="caution">
    <text evidence="2">The sequence shown here is derived from an EMBL/GenBank/DDBJ whole genome shotgun (WGS) entry which is preliminary data.</text>
</comment>
<gene>
    <name evidence="2" type="ORF">GCM10009096_13380</name>
</gene>
<dbReference type="Proteomes" id="UP001500713">
    <property type="component" value="Unassembled WGS sequence"/>
</dbReference>
<reference evidence="2 3" key="1">
    <citation type="journal article" date="2019" name="Int. J. Syst. Evol. Microbiol.">
        <title>The Global Catalogue of Microorganisms (GCM) 10K type strain sequencing project: providing services to taxonomists for standard genome sequencing and annotation.</title>
        <authorList>
            <consortium name="The Broad Institute Genomics Platform"/>
            <consortium name="The Broad Institute Genome Sequencing Center for Infectious Disease"/>
            <person name="Wu L."/>
            <person name="Ma J."/>
        </authorList>
    </citation>
    <scope>NUCLEOTIDE SEQUENCE [LARGE SCALE GENOMIC DNA]</scope>
    <source>
        <strain evidence="2 3">JCM 14162</strain>
    </source>
</reference>
<evidence type="ECO:0000313" key="3">
    <source>
        <dbReference type="Proteomes" id="UP001500713"/>
    </source>
</evidence>
<evidence type="ECO:0000313" key="2">
    <source>
        <dbReference type="EMBL" id="GAA0473399.1"/>
    </source>
</evidence>
<dbReference type="EMBL" id="BAAAEM010000002">
    <property type="protein sequence ID" value="GAA0473399.1"/>
    <property type="molecule type" value="Genomic_DNA"/>
</dbReference>
<dbReference type="RefSeq" id="WP_229956132.1">
    <property type="nucleotide sequence ID" value="NZ_BAAAEM010000002.1"/>
</dbReference>
<accession>A0ABN1ACY0</accession>
<keyword evidence="3" id="KW-1185">Reference proteome</keyword>
<feature type="region of interest" description="Disordered" evidence="1">
    <location>
        <begin position="88"/>
        <end position="113"/>
    </location>
</feature>
<evidence type="ECO:0000256" key="1">
    <source>
        <dbReference type="SAM" id="MobiDB-lite"/>
    </source>
</evidence>
<protein>
    <recommendedName>
        <fullName evidence="4">DUF3077 domain-containing protein</fullName>
    </recommendedName>
</protein>
<evidence type="ECO:0008006" key="4">
    <source>
        <dbReference type="Google" id="ProtNLM"/>
    </source>
</evidence>
<organism evidence="2 3">
    <name type="scientific">Parasphingorhabdus litoris</name>
    <dbReference type="NCBI Taxonomy" id="394733"/>
    <lineage>
        <taxon>Bacteria</taxon>
        <taxon>Pseudomonadati</taxon>
        <taxon>Pseudomonadota</taxon>
        <taxon>Alphaproteobacteria</taxon>
        <taxon>Sphingomonadales</taxon>
        <taxon>Sphingomonadaceae</taxon>
        <taxon>Parasphingorhabdus</taxon>
    </lineage>
</organism>
<proteinExistence type="predicted"/>
<sequence>MSYEIKKAKDQISQDMPHSEYSIDQALVSVSDLMSTLVKARLNTGVPASTGQAAILRLAKAQMALVDASSDVLRVHGELKKIGEEHAWGDKHEECPPSAKASDKDDNHLSIVA</sequence>
<name>A0ABN1ACY0_9SPHN</name>